<dbReference type="PROSITE" id="PS50011">
    <property type="entry name" value="PROTEIN_KINASE_DOM"/>
    <property type="match status" value="2"/>
</dbReference>
<feature type="domain" description="Protein kinase" evidence="6">
    <location>
        <begin position="1"/>
        <end position="249"/>
    </location>
</feature>
<evidence type="ECO:0000256" key="4">
    <source>
        <dbReference type="ARBA" id="ARBA00022840"/>
    </source>
</evidence>
<keyword evidence="4" id="KW-0067">ATP-binding</keyword>
<feature type="compositionally biased region" description="Low complexity" evidence="5">
    <location>
        <begin position="903"/>
        <end position="939"/>
    </location>
</feature>
<dbReference type="GO" id="GO:0010506">
    <property type="term" value="P:regulation of autophagy"/>
    <property type="evidence" value="ECO:0007669"/>
    <property type="project" value="InterPro"/>
</dbReference>
<evidence type="ECO:0000256" key="3">
    <source>
        <dbReference type="ARBA" id="ARBA00022777"/>
    </source>
</evidence>
<protein>
    <recommendedName>
        <fullName evidence="6">Protein kinase domain-containing protein</fullName>
    </recommendedName>
</protein>
<sequence>MNYYQGYQNLDQDVDVMQTSQSTNPNQQLEKMEQIKKQIKENPHINIAQIISFQYNNQINMIESQNEVCDFTLADYFKIRQSQWFQKDEIVNIISQIVSGYMHLKQLKITHRDLNPSILLVKSLQGNTQIIIKISDFGVASYQESKMYEPMGTPYYQAPEMKANYAYDDKCDIYSLGLIIFQMCFQNQYHINPVTMQELQHFNQYIKNNKFQIQNAQIDPTLKHLIERMIVYNPKERISWEELASMPLLKPRFLVVYNYSKTKQYYIDFQKSLGQGSQGTTFLTYDLFNPSIQYCTKQIDKNNIEGQREIDAYNLIKIDQNCENIIKIEEICYNQQYAYLVMEKCDMDIEQYLQQKQFNLSEEEVLDIFQQIVTGYLKIMSFKLIHRDLKPQNILVKLIDQTQRPIFKIIDFGVGKVLTQNLTTTQAGTPIYTAPEIFFHNGHNNQCDIFSLGVMMYYLVYGKNYFEYQPKSKEELFKILQNLQTRPVSCKPYKSFSSNLLKLIEQMLIYDQEKRIDWLTLDQQITEIIRGPNKCNIQLETQKKKPNIRIVSIDNQYQDTSAQLQVIQLRESQYQQQPQQQYQQQQQQQKIIQQQQPYLEQQEYQFQQQPQYQQQEQPQYKQYEQKQYQQQQQPQYQQQHYSSLSQSQYKQQQEPQQQPLSQSFYKQQPQQQQPQQQYSQQQYSQQQYSQQQYSQQQQPQQQQPQQQYSQQQYSQQQYSQQQYSQQQQPQQQQPQQQYSQQQYSQQQYSQQQYSQQQQPQQQQPQQQYSQQQYSQQQYSQQQYSQQQQPQQQQPQQQYSQQQYSQQQYSQQQYSQQQQPQQQQPQQQYSQQQYSQQQYSQQQYSQQQQPQQQQPQQQYSQQQYSQQQYSQQQYSQQQQPQQQQPQQQYSQQQYSQQQYSQQQYSQQQQPQQQQPQQQYSQQQQPQQQQPQYSKQLQQQSEGYDISSQQISHRLVNNEQEQQQQQFQNSSNQQYQPENKTSKPRIIIKQETVQNNIIQQPQQSSDGFVAQQQNFPKANSQQQVIDPSIPQQSFQINSQYPIKENLQNSFPRQFNIIVNNNVNQPQNPMFPQSNPITNPQCQKQAQSSNSKPQTMSFCQDQAYNNQQQKDTQSNTTIPLNDQKISQPISDLKQPTWQQKEFKPPFLQNDQKSMFPSNSSQQLQISKVPSLNQCQQIQSDIKDNVQKFIKPSSSQIQEIGLQQNNFNNMVIPQQKIPNQNLAPNNFMQPQNLNDPKQRNTIQVVDINQKSQWNISPQQQQFLNQEINITQKNFQDFIKNAFTVYNNQINYLSSQPAYLGFYLCILFFYQDIIKQEKNQKGFYINADIEKKVQKDYEKVLNLIQIVDKKNGRLQDLKFLVEQEIQTLNQARILIIYQQYYEKNMDILSDYDKNNQIYTQLNRTISKMHELIKEIIGKSQIHLKD</sequence>
<feature type="compositionally biased region" description="Polar residues" evidence="5">
    <location>
        <begin position="1067"/>
        <end position="1093"/>
    </location>
</feature>
<dbReference type="SMART" id="SM00220">
    <property type="entry name" value="S_TKc"/>
    <property type="match status" value="2"/>
</dbReference>
<dbReference type="EMBL" id="CAJJDN010000057">
    <property type="protein sequence ID" value="CAD8091620.1"/>
    <property type="molecule type" value="Genomic_DNA"/>
</dbReference>
<feature type="domain" description="Protein kinase" evidence="6">
    <location>
        <begin position="267"/>
        <end position="529"/>
    </location>
</feature>
<organism evidence="7 8">
    <name type="scientific">Paramecium sonneborni</name>
    <dbReference type="NCBI Taxonomy" id="65129"/>
    <lineage>
        <taxon>Eukaryota</taxon>
        <taxon>Sar</taxon>
        <taxon>Alveolata</taxon>
        <taxon>Ciliophora</taxon>
        <taxon>Intramacronucleata</taxon>
        <taxon>Oligohymenophorea</taxon>
        <taxon>Peniculida</taxon>
        <taxon>Parameciidae</taxon>
        <taxon>Paramecium</taxon>
    </lineage>
</organism>
<dbReference type="GO" id="GO:0000407">
    <property type="term" value="C:phagophore assembly site"/>
    <property type="evidence" value="ECO:0007669"/>
    <property type="project" value="TreeGrafter"/>
</dbReference>
<dbReference type="PANTHER" id="PTHR24348:SF22">
    <property type="entry name" value="NON-SPECIFIC SERINE_THREONINE PROTEIN KINASE"/>
    <property type="match status" value="1"/>
</dbReference>
<proteinExistence type="predicted"/>
<evidence type="ECO:0000313" key="7">
    <source>
        <dbReference type="EMBL" id="CAD8091620.1"/>
    </source>
</evidence>
<feature type="compositionally biased region" description="Low complexity" evidence="5">
    <location>
        <begin position="955"/>
        <end position="974"/>
    </location>
</feature>
<comment type="caution">
    <text evidence="7">The sequence shown here is derived from an EMBL/GenBank/DDBJ whole genome shotgun (WGS) entry which is preliminary data.</text>
</comment>
<name>A0A8S1NGF5_9CILI</name>
<dbReference type="PROSITE" id="PS00108">
    <property type="entry name" value="PROTEIN_KINASE_ST"/>
    <property type="match status" value="1"/>
</dbReference>
<dbReference type="GO" id="GO:0005776">
    <property type="term" value="C:autophagosome"/>
    <property type="evidence" value="ECO:0007669"/>
    <property type="project" value="TreeGrafter"/>
</dbReference>
<dbReference type="Proteomes" id="UP000692954">
    <property type="component" value="Unassembled WGS sequence"/>
</dbReference>
<feature type="region of interest" description="Disordered" evidence="5">
    <location>
        <begin position="755"/>
        <end position="774"/>
    </location>
</feature>
<feature type="region of interest" description="Disordered" evidence="5">
    <location>
        <begin position="903"/>
        <end position="980"/>
    </location>
</feature>
<evidence type="ECO:0000256" key="2">
    <source>
        <dbReference type="ARBA" id="ARBA00022741"/>
    </source>
</evidence>
<dbReference type="GO" id="GO:0004674">
    <property type="term" value="F:protein serine/threonine kinase activity"/>
    <property type="evidence" value="ECO:0007669"/>
    <property type="project" value="InterPro"/>
</dbReference>
<feature type="region of interest" description="Disordered" evidence="5">
    <location>
        <begin position="780"/>
        <end position="804"/>
    </location>
</feature>
<feature type="region of interest" description="Disordered" evidence="5">
    <location>
        <begin position="643"/>
        <end position="669"/>
    </location>
</feature>
<evidence type="ECO:0000259" key="6">
    <source>
        <dbReference type="PROSITE" id="PS50011"/>
    </source>
</evidence>
<evidence type="ECO:0000313" key="8">
    <source>
        <dbReference type="Proteomes" id="UP000692954"/>
    </source>
</evidence>
<dbReference type="InterPro" id="IPR045269">
    <property type="entry name" value="Atg1-like"/>
</dbReference>
<dbReference type="PANTHER" id="PTHR24348">
    <property type="entry name" value="SERINE/THREONINE-PROTEIN KINASE UNC-51-RELATED"/>
    <property type="match status" value="1"/>
</dbReference>
<keyword evidence="1" id="KW-0808">Transferase</keyword>
<dbReference type="GO" id="GO:0000045">
    <property type="term" value="P:autophagosome assembly"/>
    <property type="evidence" value="ECO:0007669"/>
    <property type="project" value="TreeGrafter"/>
</dbReference>
<dbReference type="InterPro" id="IPR000719">
    <property type="entry name" value="Prot_kinase_dom"/>
</dbReference>
<dbReference type="GO" id="GO:0005524">
    <property type="term" value="F:ATP binding"/>
    <property type="evidence" value="ECO:0007669"/>
    <property type="project" value="UniProtKB-KW"/>
</dbReference>
<feature type="region of interest" description="Disordered" evidence="5">
    <location>
        <begin position="1063"/>
        <end position="1093"/>
    </location>
</feature>
<keyword evidence="8" id="KW-1185">Reference proteome</keyword>
<reference evidence="7" key="1">
    <citation type="submission" date="2021-01" db="EMBL/GenBank/DDBJ databases">
        <authorList>
            <consortium name="Genoscope - CEA"/>
            <person name="William W."/>
        </authorList>
    </citation>
    <scope>NUCLEOTIDE SEQUENCE</scope>
</reference>
<dbReference type="GO" id="GO:0016020">
    <property type="term" value="C:membrane"/>
    <property type="evidence" value="ECO:0007669"/>
    <property type="project" value="TreeGrafter"/>
</dbReference>
<accession>A0A8S1NGF5</accession>
<evidence type="ECO:0000256" key="1">
    <source>
        <dbReference type="ARBA" id="ARBA00022679"/>
    </source>
</evidence>
<dbReference type="GO" id="GO:0005829">
    <property type="term" value="C:cytosol"/>
    <property type="evidence" value="ECO:0007669"/>
    <property type="project" value="TreeGrafter"/>
</dbReference>
<dbReference type="InterPro" id="IPR008271">
    <property type="entry name" value="Ser/Thr_kinase_AS"/>
</dbReference>
<gene>
    <name evidence="7" type="ORF">PSON_ATCC_30995.1.T0570363</name>
</gene>
<keyword evidence="3" id="KW-0418">Kinase</keyword>
<dbReference type="Pfam" id="PF00069">
    <property type="entry name" value="Pkinase"/>
    <property type="match status" value="2"/>
</dbReference>
<keyword evidence="2" id="KW-0547">Nucleotide-binding</keyword>
<evidence type="ECO:0000256" key="5">
    <source>
        <dbReference type="SAM" id="MobiDB-lite"/>
    </source>
</evidence>